<protein>
    <submittedName>
        <fullName evidence="1">Uncharacterized protein</fullName>
    </submittedName>
</protein>
<reference evidence="1" key="2">
    <citation type="journal article" date="2015" name="Data Brief">
        <title>Shoot transcriptome of the giant reed, Arundo donax.</title>
        <authorList>
            <person name="Barrero R.A."/>
            <person name="Guerrero F.D."/>
            <person name="Moolhuijzen P."/>
            <person name="Goolsby J.A."/>
            <person name="Tidwell J."/>
            <person name="Bellgard S.E."/>
            <person name="Bellgard M.I."/>
        </authorList>
    </citation>
    <scope>NUCLEOTIDE SEQUENCE</scope>
    <source>
        <tissue evidence="1">Shoot tissue taken approximately 20 cm above the soil surface</tissue>
    </source>
</reference>
<organism evidence="1">
    <name type="scientific">Arundo donax</name>
    <name type="common">Giant reed</name>
    <name type="synonym">Donax arundinaceus</name>
    <dbReference type="NCBI Taxonomy" id="35708"/>
    <lineage>
        <taxon>Eukaryota</taxon>
        <taxon>Viridiplantae</taxon>
        <taxon>Streptophyta</taxon>
        <taxon>Embryophyta</taxon>
        <taxon>Tracheophyta</taxon>
        <taxon>Spermatophyta</taxon>
        <taxon>Magnoliopsida</taxon>
        <taxon>Liliopsida</taxon>
        <taxon>Poales</taxon>
        <taxon>Poaceae</taxon>
        <taxon>PACMAD clade</taxon>
        <taxon>Arundinoideae</taxon>
        <taxon>Arundineae</taxon>
        <taxon>Arundo</taxon>
    </lineage>
</organism>
<accession>A0A0A9FSN5</accession>
<name>A0A0A9FSN5_ARUDO</name>
<sequence>MTGAVAQLRKIGAAS</sequence>
<proteinExistence type="predicted"/>
<evidence type="ECO:0000313" key="1">
    <source>
        <dbReference type="EMBL" id="JAE13326.1"/>
    </source>
</evidence>
<dbReference type="EMBL" id="GBRH01184570">
    <property type="protein sequence ID" value="JAE13326.1"/>
    <property type="molecule type" value="Transcribed_RNA"/>
</dbReference>
<reference evidence="1" key="1">
    <citation type="submission" date="2014-09" db="EMBL/GenBank/DDBJ databases">
        <authorList>
            <person name="Magalhaes I.L.F."/>
            <person name="Oliveira U."/>
            <person name="Santos F.R."/>
            <person name="Vidigal T.H.D.A."/>
            <person name="Brescovit A.D."/>
            <person name="Santos A.J."/>
        </authorList>
    </citation>
    <scope>NUCLEOTIDE SEQUENCE</scope>
    <source>
        <tissue evidence="1">Shoot tissue taken approximately 20 cm above the soil surface</tissue>
    </source>
</reference>